<evidence type="ECO:0000313" key="10">
    <source>
        <dbReference type="Proteomes" id="UP000007102"/>
    </source>
</evidence>
<name>F0S2K1_DESTD</name>
<keyword evidence="2" id="KW-0004">4Fe-4S</keyword>
<dbReference type="FunCoup" id="F0S2K1">
    <property type="interactions" value="28"/>
</dbReference>
<dbReference type="Pfam" id="PF13247">
    <property type="entry name" value="Fer4_11"/>
    <property type="match status" value="1"/>
</dbReference>
<reference evidence="9 10" key="1">
    <citation type="journal article" date="2011" name="Stand. Genomic Sci.">
        <title>Complete genome sequence of the thermophilic sulfur-reducer Desulfurobacterium thermolithotrophum type strain (BSA(T)) from a deep-sea hydrothermal vent.</title>
        <authorList>
            <person name="Goker M."/>
            <person name="Daligault H."/>
            <person name="Mwirichia R."/>
            <person name="Lapidus A."/>
            <person name="Lucas S."/>
            <person name="Deshpande S."/>
            <person name="Pagani I."/>
            <person name="Tapia R."/>
            <person name="Cheng J.F."/>
            <person name="Goodwin L."/>
            <person name="Pitluck S."/>
            <person name="Liolios K."/>
            <person name="Ivanova N."/>
            <person name="Mavromatis K."/>
            <person name="Mikhailova N."/>
            <person name="Pati A."/>
            <person name="Chen A."/>
            <person name="Palaniappan K."/>
            <person name="Han C."/>
            <person name="Land M."/>
            <person name="Hauser L."/>
            <person name="Pan C."/>
            <person name="Brambilla E.M."/>
            <person name="Rohde M."/>
            <person name="Spring S."/>
            <person name="Sikorski J."/>
            <person name="Wirth R."/>
            <person name="Detter J.C."/>
            <person name="Woyke T."/>
            <person name="Bristow J."/>
            <person name="Eisen J.A."/>
            <person name="Markowitz V."/>
            <person name="Hugenholtz P."/>
            <person name="Kyrpides N.C."/>
            <person name="Klenk H.P."/>
        </authorList>
    </citation>
    <scope>NUCLEOTIDE SEQUENCE [LARGE SCALE GENOMIC DNA]</scope>
    <source>
        <strain evidence="10">DSM 11699 / BSA</strain>
    </source>
</reference>
<dbReference type="GO" id="GO:0046872">
    <property type="term" value="F:metal ion binding"/>
    <property type="evidence" value="ECO:0007669"/>
    <property type="project" value="UniProtKB-KW"/>
</dbReference>
<dbReference type="STRING" id="868864.Dester_0418"/>
<dbReference type="RefSeq" id="WP_013638031.1">
    <property type="nucleotide sequence ID" value="NC_015185.1"/>
</dbReference>
<dbReference type="PANTHER" id="PTHR43177:SF5">
    <property type="entry name" value="ANAEROBIC DIMETHYL SULFOXIDE REDUCTASE CHAIN B-RELATED"/>
    <property type="match status" value="1"/>
</dbReference>
<dbReference type="KEGG" id="dte:Dester_0418"/>
<keyword evidence="3" id="KW-0479">Metal-binding</keyword>
<evidence type="ECO:0000313" key="9">
    <source>
        <dbReference type="EMBL" id="ADY73073.1"/>
    </source>
</evidence>
<accession>F0S2K1</accession>
<dbReference type="InParanoid" id="F0S2K1"/>
<evidence type="ECO:0000256" key="1">
    <source>
        <dbReference type="ARBA" id="ARBA00022448"/>
    </source>
</evidence>
<evidence type="ECO:0000256" key="6">
    <source>
        <dbReference type="ARBA" id="ARBA00023004"/>
    </source>
</evidence>
<sequence length="181" mass="20281">MNTVLVNSERCIGCKHCEIACAIEHSLSKDLFSMLSEEVISKPRIHVEVGKDLLTFPNKCRHCNPAPCMEVCPTYAISRDEKTESVLVDPAKCIACSMCAIACPFGVITFEKTYTVRRSVNVKCDNCIDRQKEGKKPACVEACKTGTLTFGDVNDLIRERRKEVTKIVTKTLKDQMNPKYL</sequence>
<dbReference type="GO" id="GO:0051539">
    <property type="term" value="F:4 iron, 4 sulfur cluster binding"/>
    <property type="evidence" value="ECO:0007669"/>
    <property type="project" value="UniProtKB-KW"/>
</dbReference>
<protein>
    <submittedName>
        <fullName evidence="9">4Fe-4S ferredoxin iron-sulfur binding domain protein</fullName>
    </submittedName>
</protein>
<dbReference type="InterPro" id="IPR050954">
    <property type="entry name" value="ET_IronSulfur_Cluster-Binding"/>
</dbReference>
<dbReference type="PANTHER" id="PTHR43177">
    <property type="entry name" value="PROTEIN NRFC"/>
    <property type="match status" value="1"/>
</dbReference>
<reference evidence="10" key="2">
    <citation type="submission" date="2011-02" db="EMBL/GenBank/DDBJ databases">
        <title>The complete genome of Desulfurobacterium thermolithotrophum DSM 11699.</title>
        <authorList>
            <consortium name="US DOE Joint Genome Institute (JGI-PGF)"/>
            <person name="Lucas S."/>
            <person name="Copeland A."/>
            <person name="Lapidus A."/>
            <person name="Bruce D."/>
            <person name="Goodwin L."/>
            <person name="Pitluck S."/>
            <person name="Kyrpides N."/>
            <person name="Mavromatis K."/>
            <person name="Pagani I."/>
            <person name="Ivanova N."/>
            <person name="Mikhailova N."/>
            <person name="Daligault H."/>
            <person name="Detter J.C."/>
            <person name="Tapia R."/>
            <person name="Han C."/>
            <person name="Land M."/>
            <person name="Hauser L."/>
            <person name="Markowitz V."/>
            <person name="Cheng J.-F."/>
            <person name="Hugenholtz P."/>
            <person name="Woyke T."/>
            <person name="Wu D."/>
            <person name="Spring S."/>
            <person name="Brambilla E."/>
            <person name="Klenk H.-P."/>
            <person name="Eisen J.A."/>
        </authorList>
    </citation>
    <scope>NUCLEOTIDE SEQUENCE [LARGE SCALE GENOMIC DNA]</scope>
    <source>
        <strain evidence="10">DSM 11699 / BSA</strain>
    </source>
</reference>
<dbReference type="OrthoDB" id="9810688at2"/>
<dbReference type="PROSITE" id="PS00198">
    <property type="entry name" value="4FE4S_FER_1"/>
    <property type="match status" value="1"/>
</dbReference>
<keyword evidence="10" id="KW-1185">Reference proteome</keyword>
<dbReference type="eggNOG" id="COG0437">
    <property type="taxonomic scope" value="Bacteria"/>
</dbReference>
<dbReference type="PROSITE" id="PS51379">
    <property type="entry name" value="4FE4S_FER_2"/>
    <property type="match status" value="3"/>
</dbReference>
<keyword evidence="6" id="KW-0408">Iron</keyword>
<evidence type="ECO:0000256" key="3">
    <source>
        <dbReference type="ARBA" id="ARBA00022723"/>
    </source>
</evidence>
<keyword evidence="5" id="KW-0249">Electron transport</keyword>
<dbReference type="Gene3D" id="3.30.70.20">
    <property type="match status" value="2"/>
</dbReference>
<keyword evidence="7" id="KW-0411">Iron-sulfur</keyword>
<feature type="domain" description="4Fe-4S ferredoxin-type" evidence="8">
    <location>
        <begin position="51"/>
        <end position="82"/>
    </location>
</feature>
<evidence type="ECO:0000256" key="5">
    <source>
        <dbReference type="ARBA" id="ARBA00022982"/>
    </source>
</evidence>
<dbReference type="AlphaFoldDB" id="F0S2K1"/>
<dbReference type="InterPro" id="IPR017900">
    <property type="entry name" value="4Fe4S_Fe_S_CS"/>
</dbReference>
<proteinExistence type="predicted"/>
<evidence type="ECO:0000256" key="2">
    <source>
        <dbReference type="ARBA" id="ARBA00022485"/>
    </source>
</evidence>
<dbReference type="InterPro" id="IPR017896">
    <property type="entry name" value="4Fe4S_Fe-S-bd"/>
</dbReference>
<gene>
    <name evidence="9" type="ordered locus">Dester_0418</name>
</gene>
<keyword evidence="4" id="KW-0677">Repeat</keyword>
<evidence type="ECO:0000259" key="8">
    <source>
        <dbReference type="PROSITE" id="PS51379"/>
    </source>
</evidence>
<evidence type="ECO:0000256" key="7">
    <source>
        <dbReference type="ARBA" id="ARBA00023014"/>
    </source>
</evidence>
<dbReference type="EMBL" id="CP002543">
    <property type="protein sequence ID" value="ADY73073.1"/>
    <property type="molecule type" value="Genomic_DNA"/>
</dbReference>
<dbReference type="CDD" id="cd16374">
    <property type="entry name" value="DMSOR_beta_like"/>
    <property type="match status" value="1"/>
</dbReference>
<dbReference type="HOGENOM" id="CLU_043374_3_1_0"/>
<dbReference type="Proteomes" id="UP000007102">
    <property type="component" value="Chromosome"/>
</dbReference>
<organism evidence="9 10">
    <name type="scientific">Desulfurobacterium thermolithotrophum (strain DSM 11699 / BSA)</name>
    <dbReference type="NCBI Taxonomy" id="868864"/>
    <lineage>
        <taxon>Bacteria</taxon>
        <taxon>Pseudomonadati</taxon>
        <taxon>Aquificota</taxon>
        <taxon>Aquificia</taxon>
        <taxon>Desulfurobacteriales</taxon>
        <taxon>Desulfurobacteriaceae</taxon>
        <taxon>Desulfurobacterium</taxon>
    </lineage>
</organism>
<evidence type="ECO:0000256" key="4">
    <source>
        <dbReference type="ARBA" id="ARBA00022737"/>
    </source>
</evidence>
<keyword evidence="1" id="KW-0813">Transport</keyword>
<dbReference type="SUPFAM" id="SSF54862">
    <property type="entry name" value="4Fe-4S ferredoxins"/>
    <property type="match status" value="1"/>
</dbReference>
<feature type="domain" description="4Fe-4S ferredoxin-type" evidence="8">
    <location>
        <begin position="84"/>
        <end position="113"/>
    </location>
</feature>
<feature type="domain" description="4Fe-4S ferredoxin-type" evidence="8">
    <location>
        <begin position="2"/>
        <end position="32"/>
    </location>
</feature>